<accession>A0ACB8XZX5</accession>
<evidence type="ECO:0000313" key="2">
    <source>
        <dbReference type="Proteomes" id="UP001056120"/>
    </source>
</evidence>
<organism evidence="1 2">
    <name type="scientific">Smallanthus sonchifolius</name>
    <dbReference type="NCBI Taxonomy" id="185202"/>
    <lineage>
        <taxon>Eukaryota</taxon>
        <taxon>Viridiplantae</taxon>
        <taxon>Streptophyta</taxon>
        <taxon>Embryophyta</taxon>
        <taxon>Tracheophyta</taxon>
        <taxon>Spermatophyta</taxon>
        <taxon>Magnoliopsida</taxon>
        <taxon>eudicotyledons</taxon>
        <taxon>Gunneridae</taxon>
        <taxon>Pentapetalae</taxon>
        <taxon>asterids</taxon>
        <taxon>campanulids</taxon>
        <taxon>Asterales</taxon>
        <taxon>Asteraceae</taxon>
        <taxon>Asteroideae</taxon>
        <taxon>Heliantheae alliance</taxon>
        <taxon>Millerieae</taxon>
        <taxon>Smallanthus</taxon>
    </lineage>
</organism>
<sequence>MMQVKLFFCLLLLLYPFTTARLCYAARSRFSGGSRKTVEVLNHLDRLNKPPIKSIKSPDGDIIDCVHMSRQPAFDHAFLKNHTIKTRPNYHPNWINNDEIKVSSKLNPSKDGQPSLEKHEAITQLWHSNGKCPKGTVPIRRTKKEDILRASSIKSYGKKKSFSTLAQPSSIDLDLTNQNGHQHAIVYAEGQFYGAKATMNVWNPKINQPNEFSLSQIWLLGGSFASDLNSIEAGWQVSPDLYGDNNTRLFIYWTSDAYQATGCYNLLCSGFIQVNNEIAIGGSISPISHYDGSQYDITILIWKDPDEGNWWMQFGNGKVLGYWPATLFSYLTDSASLIEWGGEVVNTASDGQHTTTQMGSGEFPQEGFTKASYFRNIQVVDESNSLRAPKDISTFSEQPNCYDVKTGSNGNWGNHFYYGGPGRNPKCP</sequence>
<comment type="caution">
    <text evidence="1">The sequence shown here is derived from an EMBL/GenBank/DDBJ whole genome shotgun (WGS) entry which is preliminary data.</text>
</comment>
<dbReference type="Proteomes" id="UP001056120">
    <property type="component" value="Linkage Group LG29"/>
</dbReference>
<name>A0ACB8XZX5_9ASTR</name>
<keyword evidence="2" id="KW-1185">Reference proteome</keyword>
<proteinExistence type="predicted"/>
<evidence type="ECO:0000313" key="1">
    <source>
        <dbReference type="EMBL" id="KAI3676783.1"/>
    </source>
</evidence>
<reference evidence="1 2" key="2">
    <citation type="journal article" date="2022" name="Mol. Ecol. Resour.">
        <title>The genomes of chicory, endive, great burdock and yacon provide insights into Asteraceae paleo-polyploidization history and plant inulin production.</title>
        <authorList>
            <person name="Fan W."/>
            <person name="Wang S."/>
            <person name="Wang H."/>
            <person name="Wang A."/>
            <person name="Jiang F."/>
            <person name="Liu H."/>
            <person name="Zhao H."/>
            <person name="Xu D."/>
            <person name="Zhang Y."/>
        </authorList>
    </citation>
    <scope>NUCLEOTIDE SEQUENCE [LARGE SCALE GENOMIC DNA]</scope>
    <source>
        <strain evidence="2">cv. Yunnan</strain>
        <tissue evidence="1">Leaves</tissue>
    </source>
</reference>
<protein>
    <submittedName>
        <fullName evidence="1">Uncharacterized protein</fullName>
    </submittedName>
</protein>
<reference evidence="2" key="1">
    <citation type="journal article" date="2022" name="Mol. Ecol. Resour.">
        <title>The genomes of chicory, endive, great burdock and yacon provide insights into Asteraceae palaeo-polyploidization history and plant inulin production.</title>
        <authorList>
            <person name="Fan W."/>
            <person name="Wang S."/>
            <person name="Wang H."/>
            <person name="Wang A."/>
            <person name="Jiang F."/>
            <person name="Liu H."/>
            <person name="Zhao H."/>
            <person name="Xu D."/>
            <person name="Zhang Y."/>
        </authorList>
    </citation>
    <scope>NUCLEOTIDE SEQUENCE [LARGE SCALE GENOMIC DNA]</scope>
    <source>
        <strain evidence="2">cv. Yunnan</strain>
    </source>
</reference>
<dbReference type="EMBL" id="CM042046">
    <property type="protein sequence ID" value="KAI3676783.1"/>
    <property type="molecule type" value="Genomic_DNA"/>
</dbReference>
<gene>
    <name evidence="1" type="ORF">L1987_86396</name>
</gene>